<proteinExistence type="predicted"/>
<protein>
    <submittedName>
        <fullName evidence="1">Uncharacterized protein</fullName>
    </submittedName>
</protein>
<dbReference type="Proteomes" id="UP000663829">
    <property type="component" value="Unassembled WGS sequence"/>
</dbReference>
<sequence>MRIFSEVLVQIDPKLLSKIAELMEKFSVIFDNLEFSKLSTLQNVIPSYKYNCMNIYAMVRYLVLDQNGLGVELKNLWDLAAIMKNPTIQIDGAVEHDDLSKKVLDLLQNDDDDIVVDDEHNDVKYPVLAVAMNKFDVAIDS</sequence>
<accession>A0A814CTX9</accession>
<comment type="caution">
    <text evidence="1">The sequence shown here is derived from an EMBL/GenBank/DDBJ whole genome shotgun (WGS) entry which is preliminary data.</text>
</comment>
<organism evidence="1 3">
    <name type="scientific">Didymodactylos carnosus</name>
    <dbReference type="NCBI Taxonomy" id="1234261"/>
    <lineage>
        <taxon>Eukaryota</taxon>
        <taxon>Metazoa</taxon>
        <taxon>Spiralia</taxon>
        <taxon>Gnathifera</taxon>
        <taxon>Rotifera</taxon>
        <taxon>Eurotatoria</taxon>
        <taxon>Bdelloidea</taxon>
        <taxon>Philodinida</taxon>
        <taxon>Philodinidae</taxon>
        <taxon>Didymodactylos</taxon>
    </lineage>
</organism>
<evidence type="ECO:0000313" key="1">
    <source>
        <dbReference type="EMBL" id="CAF0944760.1"/>
    </source>
</evidence>
<dbReference type="AlphaFoldDB" id="A0A814CTX9"/>
<evidence type="ECO:0000313" key="2">
    <source>
        <dbReference type="EMBL" id="CAF3721008.1"/>
    </source>
</evidence>
<dbReference type="EMBL" id="CAJNOQ010002201">
    <property type="protein sequence ID" value="CAF0944760.1"/>
    <property type="molecule type" value="Genomic_DNA"/>
</dbReference>
<dbReference type="Proteomes" id="UP000681722">
    <property type="component" value="Unassembled WGS sequence"/>
</dbReference>
<name>A0A814CTX9_9BILA</name>
<keyword evidence="3" id="KW-1185">Reference proteome</keyword>
<gene>
    <name evidence="1" type="ORF">GPM918_LOCUS10910</name>
    <name evidence="2" type="ORF">SRO942_LOCUS10911</name>
</gene>
<dbReference type="EMBL" id="CAJOBC010002201">
    <property type="protein sequence ID" value="CAF3721008.1"/>
    <property type="molecule type" value="Genomic_DNA"/>
</dbReference>
<evidence type="ECO:0000313" key="3">
    <source>
        <dbReference type="Proteomes" id="UP000663829"/>
    </source>
</evidence>
<reference evidence="1" key="1">
    <citation type="submission" date="2021-02" db="EMBL/GenBank/DDBJ databases">
        <authorList>
            <person name="Nowell W R."/>
        </authorList>
    </citation>
    <scope>NUCLEOTIDE SEQUENCE</scope>
</reference>